<name>A0ABR3LCG8_9TELE</name>
<keyword evidence="3" id="KW-1185">Reference proteome</keyword>
<keyword evidence="1" id="KW-0472">Membrane</keyword>
<keyword evidence="1" id="KW-0812">Transmembrane</keyword>
<reference evidence="2 3" key="1">
    <citation type="submission" date="2023-09" db="EMBL/GenBank/DDBJ databases">
        <authorList>
            <person name="Wang M."/>
        </authorList>
    </citation>
    <scope>NUCLEOTIDE SEQUENCE [LARGE SCALE GENOMIC DNA]</scope>
    <source>
        <strain evidence="2">GT-2023</strain>
        <tissue evidence="2">Liver</tissue>
    </source>
</reference>
<evidence type="ECO:0000313" key="2">
    <source>
        <dbReference type="EMBL" id="KAL1249781.1"/>
    </source>
</evidence>
<gene>
    <name evidence="2" type="ORF">QQF64_020786</name>
</gene>
<accession>A0ABR3LCG8</accession>
<comment type="caution">
    <text evidence="2">The sequence shown here is derived from an EMBL/GenBank/DDBJ whole genome shotgun (WGS) entry which is preliminary data.</text>
</comment>
<keyword evidence="1" id="KW-1133">Transmembrane helix</keyword>
<feature type="transmembrane region" description="Helical" evidence="1">
    <location>
        <begin position="63"/>
        <end position="86"/>
    </location>
</feature>
<dbReference type="Proteomes" id="UP001558613">
    <property type="component" value="Unassembled WGS sequence"/>
</dbReference>
<dbReference type="EMBL" id="JAYMGO010000023">
    <property type="protein sequence ID" value="KAL1249781.1"/>
    <property type="molecule type" value="Genomic_DNA"/>
</dbReference>
<organism evidence="2 3">
    <name type="scientific">Cirrhinus molitorella</name>
    <name type="common">mud carp</name>
    <dbReference type="NCBI Taxonomy" id="172907"/>
    <lineage>
        <taxon>Eukaryota</taxon>
        <taxon>Metazoa</taxon>
        <taxon>Chordata</taxon>
        <taxon>Craniata</taxon>
        <taxon>Vertebrata</taxon>
        <taxon>Euteleostomi</taxon>
        <taxon>Actinopterygii</taxon>
        <taxon>Neopterygii</taxon>
        <taxon>Teleostei</taxon>
        <taxon>Ostariophysi</taxon>
        <taxon>Cypriniformes</taxon>
        <taxon>Cyprinidae</taxon>
        <taxon>Labeoninae</taxon>
        <taxon>Labeonini</taxon>
        <taxon>Cirrhinus</taxon>
    </lineage>
</organism>
<feature type="transmembrane region" description="Helical" evidence="1">
    <location>
        <begin position="31"/>
        <end position="51"/>
    </location>
</feature>
<evidence type="ECO:0000256" key="1">
    <source>
        <dbReference type="SAM" id="Phobius"/>
    </source>
</evidence>
<sequence>MGNEQVGQTRQEKVVPEEWPRHPIDYTRIRIFHNPLALLWWCISLALFLDVGRQVSLRWHCDAAAACQLFTPLCLSVTLCSSFAFLL</sequence>
<protein>
    <submittedName>
        <fullName evidence="2">Uncharacterized protein</fullName>
    </submittedName>
</protein>
<proteinExistence type="predicted"/>
<evidence type="ECO:0000313" key="3">
    <source>
        <dbReference type="Proteomes" id="UP001558613"/>
    </source>
</evidence>